<evidence type="ECO:0000313" key="1">
    <source>
        <dbReference type="EMBL" id="DAF62562.1"/>
    </source>
</evidence>
<protein>
    <submittedName>
        <fullName evidence="1">Transcription factor S-II (TFIIS)</fullName>
    </submittedName>
</protein>
<proteinExistence type="predicted"/>
<sequence>MECPGCESRALSFLPSYPPHNQRCVIVIMMLR</sequence>
<dbReference type="EMBL" id="BK032824">
    <property type="protein sequence ID" value="DAF62562.1"/>
    <property type="molecule type" value="Genomic_DNA"/>
</dbReference>
<organism evidence="1">
    <name type="scientific">Siphoviridae sp. ct6Ob18</name>
    <dbReference type="NCBI Taxonomy" id="2827783"/>
    <lineage>
        <taxon>Viruses</taxon>
        <taxon>Duplodnaviria</taxon>
        <taxon>Heunggongvirae</taxon>
        <taxon>Uroviricota</taxon>
        <taxon>Caudoviricetes</taxon>
    </lineage>
</organism>
<name>A0A8S5TIE8_9CAUD</name>
<accession>A0A8S5TIE8</accession>
<reference evidence="1" key="1">
    <citation type="journal article" date="2021" name="Proc. Natl. Acad. Sci. U.S.A.">
        <title>A Catalog of Tens of Thousands of Viruses from Human Metagenomes Reveals Hidden Associations with Chronic Diseases.</title>
        <authorList>
            <person name="Tisza M.J."/>
            <person name="Buck C.B."/>
        </authorList>
    </citation>
    <scope>NUCLEOTIDE SEQUENCE</scope>
    <source>
        <strain evidence="1">Ct6Ob18</strain>
    </source>
</reference>